<protein>
    <submittedName>
        <fullName evidence="1">Uncharacterized protein</fullName>
    </submittedName>
</protein>
<dbReference type="Proteomes" id="UP000198862">
    <property type="component" value="Unassembled WGS sequence"/>
</dbReference>
<name>A0A1I1TFW1_9GAMM</name>
<dbReference type="AlphaFoldDB" id="A0A1I1TFW1"/>
<organism evidence="1 2">
    <name type="scientific">Pseudoalteromonas denitrificans DSM 6059</name>
    <dbReference type="NCBI Taxonomy" id="1123010"/>
    <lineage>
        <taxon>Bacteria</taxon>
        <taxon>Pseudomonadati</taxon>
        <taxon>Pseudomonadota</taxon>
        <taxon>Gammaproteobacteria</taxon>
        <taxon>Alteromonadales</taxon>
        <taxon>Pseudoalteromonadaceae</taxon>
        <taxon>Pseudoalteromonas</taxon>
    </lineage>
</organism>
<gene>
    <name evidence="1" type="ORF">SAMN02745724_04879</name>
</gene>
<dbReference type="EMBL" id="FOLO01000069">
    <property type="protein sequence ID" value="SFD57459.1"/>
    <property type="molecule type" value="Genomic_DNA"/>
</dbReference>
<keyword evidence="2" id="KW-1185">Reference proteome</keyword>
<evidence type="ECO:0000313" key="2">
    <source>
        <dbReference type="Proteomes" id="UP000198862"/>
    </source>
</evidence>
<dbReference type="OrthoDB" id="194988at2"/>
<accession>A0A1I1TFW1</accession>
<evidence type="ECO:0000313" key="1">
    <source>
        <dbReference type="EMBL" id="SFD57459.1"/>
    </source>
</evidence>
<sequence length="560" mass="64254">MIMRCLTALSLIIFGLSLNYFFDLPNKPLLSKAKDFNHLNMHTIAHTSDLNLSHLTTNIDNQQGKIAPLSIAQIRKLPTEFMQYYESYHLALNSSQIQLQSLIIESLSLEHENERYGLAGIFINRYVILNPQKAMSFFYSLFDIKDQEVRLLYGMYHEWAWMDMTSALTHLNSIASSDLKEKIVMYLMRTSYFPEKEKLHLMAESLSPEHKNVLIWQQAFKNGAESAFMTFLALPKSESKRSQWLSAAVRKWSKVDPEAAFSQVQKIQSQNLRQMLCAIALTQWINQEPETALLAAMEQDKNGGDLYRSALSELAVVNAQKALALINKYRDHLPQNVTEMVLAQWSHVQPEQAADYVMLNHSDMSMREIQNVATSYVRDSPVNAYLWATEIGLSDQVLQAMDINLVNTNLNVAEQKLKSLDSGKRRNNLLRSIAGEKGRSYPEQALSWLDNYKAEGGFNSAKNEIYTTWMYNAPSQAAKSIVQSKENVKYINRLVNIWYRQKPQKAQQWALDLDDNDLRDNALDQLIKSVMKSDKEKAMLLVMELSNDTKQQVWISRLGN</sequence>
<reference evidence="1 2" key="1">
    <citation type="submission" date="2016-10" db="EMBL/GenBank/DDBJ databases">
        <authorList>
            <person name="de Groot N.N."/>
        </authorList>
    </citation>
    <scope>NUCLEOTIDE SEQUENCE [LARGE SCALE GENOMIC DNA]</scope>
    <source>
        <strain evidence="1 2">DSM 6059</strain>
    </source>
</reference>
<dbReference type="RefSeq" id="WP_091990965.1">
    <property type="nucleotide sequence ID" value="NZ_FOLO01000069.1"/>
</dbReference>
<proteinExistence type="predicted"/>